<keyword evidence="3" id="KW-1133">Transmembrane helix</keyword>
<dbReference type="SUPFAM" id="SSF49265">
    <property type="entry name" value="Fibronectin type III"/>
    <property type="match status" value="1"/>
</dbReference>
<evidence type="ECO:0000256" key="4">
    <source>
        <dbReference type="SAM" id="SignalP"/>
    </source>
</evidence>
<dbReference type="CDD" id="cd00055">
    <property type="entry name" value="EGF_Lam"/>
    <property type="match status" value="1"/>
</dbReference>
<feature type="domain" description="Fibronectin type-III" evidence="7">
    <location>
        <begin position="211"/>
        <end position="313"/>
    </location>
</feature>
<dbReference type="PROSITE" id="PS00022">
    <property type="entry name" value="EGF_1"/>
    <property type="match status" value="1"/>
</dbReference>
<dbReference type="Pfam" id="PF07974">
    <property type="entry name" value="EGF_2"/>
    <property type="match status" value="1"/>
</dbReference>
<keyword evidence="8" id="KW-1185">Reference proteome</keyword>
<sequence length="872" mass="94965">MWTLLIVPIILHVAVAYKDITFFNKEALPSKTDSTFIGGFSAGSDETTSFTFGRVINTGTGNALPSDVLYENKNGNQRRITIQAGSDLPGVYYCDHSGFTIQTVLVASQDGSPTYKAFSYHKVNPGEETYFICEIIGNPVVANNEMKFWKLGTTDFLSPTHYDDSDKYTAIGNFTGVVVQNSDVFCCGAPDIGYNGFSVTLQLYDLPRFQTSNKLQVSDSQSDQLTVTWNKWTTDDIGDGPVESYKVYYRESGESDWISGQVISVSDSSQMSYTSTITELQWSTQYEITVTVKRPGPLGEGGKLVTTTSTTLCAKPNYPTITSIASTGLKRITIEIQVYISVKASTSIGFGEAASIISGTKLEDGSIDVILPIPEGRSNYIFKDKTIIIDLAKLAANTDIKSDTDLLQYIIVVEKIKLKKKRGITDNQYISASFPLNAIPDQLIVGDGVEYNGYLNKPLTHGQQYIIYDGLAVYTTGNQSVMLRETELAMFTVGNVNDGANHLPIIVGLVVAVVIAVFIVVVIVIVRRRNTLNKRDHRQVKASTSVGYGIASSEVSITTAETVYEDISSLEDKRYQTLGKVQEINYQNATDNKTEIAYKDITLFSMKALPSKTASTVIGGYSAGSDKSTSFTFGRVIDTGAGAALPSGVSYLNQGGYARRMTIPAGYDLPGVYYCDHSGFRLQTVLVPSQAEIYPESQTKTVSWGDDVTLKMTIQSASISESQLKWKHNGVDIEAWNGQSSITITSAKPSDAGIYECYTTQKQRQDGLNGFMRLIVRRCPNGKYGDTCLDNCPTCYNGGICNADTGECICPPGFTGDDCNTGCARGYWGKSCERKCSIINTAIACTGRMFCVSDPYGCSCLASHGGLDCQTE</sequence>
<dbReference type="InterPro" id="IPR036179">
    <property type="entry name" value="Ig-like_dom_sf"/>
</dbReference>
<dbReference type="Pfam" id="PF00041">
    <property type="entry name" value="fn3"/>
    <property type="match status" value="1"/>
</dbReference>
<dbReference type="Proteomes" id="UP000694865">
    <property type="component" value="Unplaced"/>
</dbReference>
<feature type="domain" description="Ig-like" evidence="6">
    <location>
        <begin position="688"/>
        <end position="769"/>
    </location>
</feature>
<evidence type="ECO:0000313" key="9">
    <source>
        <dbReference type="RefSeq" id="XP_006815883.1"/>
    </source>
</evidence>
<name>A0ABM0M792_SACKO</name>
<dbReference type="SUPFAM" id="SSF48726">
    <property type="entry name" value="Immunoglobulin"/>
    <property type="match status" value="1"/>
</dbReference>
<dbReference type="InterPro" id="IPR007110">
    <property type="entry name" value="Ig-like_dom"/>
</dbReference>
<dbReference type="SMART" id="SM00060">
    <property type="entry name" value="FN3"/>
    <property type="match status" value="1"/>
</dbReference>
<dbReference type="InterPro" id="IPR003961">
    <property type="entry name" value="FN3_dom"/>
</dbReference>
<keyword evidence="3" id="KW-0812">Transmembrane</keyword>
<evidence type="ECO:0000259" key="7">
    <source>
        <dbReference type="PROSITE" id="PS50853"/>
    </source>
</evidence>
<gene>
    <name evidence="9" type="primary">LOC102807833</name>
</gene>
<dbReference type="InterPro" id="IPR013783">
    <property type="entry name" value="Ig-like_fold"/>
</dbReference>
<dbReference type="PROSITE" id="PS50835">
    <property type="entry name" value="IG_LIKE"/>
    <property type="match status" value="1"/>
</dbReference>
<dbReference type="GeneID" id="102807833"/>
<dbReference type="PROSITE" id="PS50026">
    <property type="entry name" value="EGF_3"/>
    <property type="match status" value="1"/>
</dbReference>
<feature type="signal peptide" evidence="4">
    <location>
        <begin position="1"/>
        <end position="16"/>
    </location>
</feature>
<evidence type="ECO:0000259" key="6">
    <source>
        <dbReference type="PROSITE" id="PS50835"/>
    </source>
</evidence>
<evidence type="ECO:0000313" key="8">
    <source>
        <dbReference type="Proteomes" id="UP000694865"/>
    </source>
</evidence>
<dbReference type="PROSITE" id="PS50853">
    <property type="entry name" value="FN3"/>
    <property type="match status" value="1"/>
</dbReference>
<dbReference type="InterPro" id="IPR003599">
    <property type="entry name" value="Ig_sub"/>
</dbReference>
<accession>A0ABM0M792</accession>
<evidence type="ECO:0000259" key="5">
    <source>
        <dbReference type="PROSITE" id="PS50026"/>
    </source>
</evidence>
<dbReference type="Gene3D" id="2.60.40.10">
    <property type="entry name" value="Immunoglobulins"/>
    <property type="match status" value="2"/>
</dbReference>
<feature type="transmembrane region" description="Helical" evidence="3">
    <location>
        <begin position="505"/>
        <end position="526"/>
    </location>
</feature>
<feature type="non-terminal residue" evidence="9">
    <location>
        <position position="872"/>
    </location>
</feature>
<dbReference type="InterPro" id="IPR000742">
    <property type="entry name" value="EGF"/>
</dbReference>
<organism evidence="8 9">
    <name type="scientific">Saccoglossus kowalevskii</name>
    <name type="common">Acorn worm</name>
    <dbReference type="NCBI Taxonomy" id="10224"/>
    <lineage>
        <taxon>Eukaryota</taxon>
        <taxon>Metazoa</taxon>
        <taxon>Hemichordata</taxon>
        <taxon>Enteropneusta</taxon>
        <taxon>Harrimaniidae</taxon>
        <taxon>Saccoglossus</taxon>
    </lineage>
</organism>
<feature type="domain" description="EGF-like" evidence="5">
    <location>
        <begin position="789"/>
        <end position="820"/>
    </location>
</feature>
<dbReference type="InterPro" id="IPR013111">
    <property type="entry name" value="EGF_extracell"/>
</dbReference>
<evidence type="ECO:0000256" key="3">
    <source>
        <dbReference type="SAM" id="Phobius"/>
    </source>
</evidence>
<proteinExistence type="predicted"/>
<feature type="chain" id="PRO_5046646360" evidence="4">
    <location>
        <begin position="17"/>
        <end position="872"/>
    </location>
</feature>
<dbReference type="RefSeq" id="XP_006815883.1">
    <property type="nucleotide sequence ID" value="XM_006815820.1"/>
</dbReference>
<reference evidence="9" key="1">
    <citation type="submission" date="2025-08" db="UniProtKB">
        <authorList>
            <consortium name="RefSeq"/>
        </authorList>
    </citation>
    <scope>IDENTIFICATION</scope>
    <source>
        <tissue evidence="9">Testes</tissue>
    </source>
</reference>
<dbReference type="SMART" id="SM00409">
    <property type="entry name" value="IG"/>
    <property type="match status" value="1"/>
</dbReference>
<keyword evidence="2" id="KW-0245">EGF-like domain</keyword>
<dbReference type="InterPro" id="IPR002049">
    <property type="entry name" value="LE_dom"/>
</dbReference>
<keyword evidence="3" id="KW-0472">Membrane</keyword>
<dbReference type="CDD" id="cd00063">
    <property type="entry name" value="FN3"/>
    <property type="match status" value="1"/>
</dbReference>
<feature type="disulfide bond" evidence="2">
    <location>
        <begin position="810"/>
        <end position="819"/>
    </location>
</feature>
<keyword evidence="1 2" id="KW-1015">Disulfide bond</keyword>
<keyword evidence="4" id="KW-0732">Signal</keyword>
<comment type="caution">
    <text evidence="2">Lacks conserved residue(s) required for the propagation of feature annotation.</text>
</comment>
<dbReference type="PANTHER" id="PTHR26391:SF18">
    <property type="entry name" value="PROTEIN KINASE RECEPTOR TIE-1, PUTATIVE-RELATED"/>
    <property type="match status" value="1"/>
</dbReference>
<dbReference type="InterPro" id="IPR036116">
    <property type="entry name" value="FN3_sf"/>
</dbReference>
<protein>
    <submittedName>
        <fullName evidence="9">Uncharacterized protein LOC102807833</fullName>
    </submittedName>
</protein>
<dbReference type="Gene3D" id="2.170.300.10">
    <property type="entry name" value="Tie2 ligand-binding domain superfamily"/>
    <property type="match status" value="1"/>
</dbReference>
<dbReference type="PANTHER" id="PTHR26391">
    <property type="entry name" value="INACTIVE TYROSINE-PROTEIN KINASE 7"/>
    <property type="match status" value="1"/>
</dbReference>
<evidence type="ECO:0000256" key="2">
    <source>
        <dbReference type="PROSITE-ProRule" id="PRU00076"/>
    </source>
</evidence>
<evidence type="ECO:0000256" key="1">
    <source>
        <dbReference type="ARBA" id="ARBA00023157"/>
    </source>
</evidence>